<keyword evidence="1" id="KW-0732">Signal</keyword>
<sequence>MRKFRRTLINAAAVIGVGVALAACGGGGEDIAVMKNQTAGLGIAVGEPNGGMPVVSEYIKMAQEASCASTRNNLYVVDSKYVLWDRAGNCADNSTGQTLMGATPQAVLCTSGDTIAGPRTSCLDASVRPLFDTMLKNLDKADLGLGAGHKVEPVGFLPKSGTPVAFQTIVSESFSNIETAREVVIKDAAAWSALWSEHSKTRIAAPQVDFSRHMLVAVFQGSGNPGCGSFDVVHVGAKDGKLLVEYEIRDMSPVMLCLAAVTQPMRVVAVPKIDAPVEFRKIVNDYVNFTTVEPHVRTGILEQRNVVVRDEAAWTRLWAEHAGSEHALPKIDFKEQMVIGVFRGPKPSTCHGGGVANVSFRNGKLQVGVVDTVPGPGVFCGMMIVHPAHLVIVKRSEAPVEFVTETRSTQ</sequence>
<dbReference type="EMBL" id="AP026966">
    <property type="protein sequence ID" value="BDT58160.1"/>
    <property type="molecule type" value="Genomic_DNA"/>
</dbReference>
<proteinExistence type="predicted"/>
<protein>
    <recommendedName>
        <fullName evidence="4">Lipoprotein</fullName>
    </recommendedName>
</protein>
<evidence type="ECO:0008006" key="4">
    <source>
        <dbReference type="Google" id="ProtNLM"/>
    </source>
</evidence>
<evidence type="ECO:0000256" key="1">
    <source>
        <dbReference type="SAM" id="SignalP"/>
    </source>
</evidence>
<dbReference type="RefSeq" id="WP_281913509.1">
    <property type="nucleotide sequence ID" value="NZ_AP026966.1"/>
</dbReference>
<feature type="chain" id="PRO_5046963905" description="Lipoprotein" evidence="1">
    <location>
        <begin position="23"/>
        <end position="410"/>
    </location>
</feature>
<organism evidence="2 3">
    <name type="scientific">Massilia varians</name>
    <dbReference type="NCBI Taxonomy" id="457921"/>
    <lineage>
        <taxon>Bacteria</taxon>
        <taxon>Pseudomonadati</taxon>
        <taxon>Pseudomonadota</taxon>
        <taxon>Betaproteobacteria</taxon>
        <taxon>Burkholderiales</taxon>
        <taxon>Oxalobacteraceae</taxon>
        <taxon>Telluria group</taxon>
        <taxon>Massilia</taxon>
    </lineage>
</organism>
<gene>
    <name evidence="2" type="ORF">MasN3_16540</name>
</gene>
<evidence type="ECO:0000313" key="2">
    <source>
        <dbReference type="EMBL" id="BDT58160.1"/>
    </source>
</evidence>
<dbReference type="Proteomes" id="UP001163336">
    <property type="component" value="Chromosome"/>
</dbReference>
<evidence type="ECO:0000313" key="3">
    <source>
        <dbReference type="Proteomes" id="UP001163336"/>
    </source>
</evidence>
<dbReference type="PROSITE" id="PS51257">
    <property type="entry name" value="PROKAR_LIPOPROTEIN"/>
    <property type="match status" value="1"/>
</dbReference>
<keyword evidence="3" id="KW-1185">Reference proteome</keyword>
<feature type="signal peptide" evidence="1">
    <location>
        <begin position="1"/>
        <end position="22"/>
    </location>
</feature>
<name>A0ABM8C4M7_9BURK</name>
<reference evidence="2" key="1">
    <citation type="submission" date="2022-11" db="EMBL/GenBank/DDBJ databases">
        <title>Isolation and characterization of PLA-degrading bacterium Massilia sp. from Antarctic soil.</title>
        <authorList>
            <person name="Sato K."/>
            <person name="Gomez-Fuentes C."/>
            <person name="Ahmad S.A."/>
            <person name="Zulkharnain A."/>
        </authorList>
    </citation>
    <scope>NUCLEOTIDE SEQUENCE</scope>
    <source>
        <strain evidence="2">N-3</strain>
    </source>
</reference>
<accession>A0ABM8C4M7</accession>